<sequence>MAETTEITNTNNESGYKFFTSGAPRQPNESAFKYNFRKLFTIKTFESMDEDQRKSELRKSLSAFELIMLGLGGIIGSGIFVLTGEAAATKAGPAVVISFILAGIAASFAALSYSELACMIPISGSSYTYVYATMGELVAWIIGWDLTLEYLVGAAAVAVGWSEYFTQFFYEGFGVTFSPAWTNSPVQWDQASQSFIRGQGYMNIPALVVVLLLTTLLVIGIKESARVNAIIVSVKLFVLLLFVIAAGIHINAENYKPFIPPNQGQFASFGVTGILAGTTVVFFAYIGFDSISTIAQESVNPKRDLPIAIMGSFCIVTVIYVVVSVVLTGVVSYTKLGSSAPLSVAVNETGMRWLGIIVDLGAVCGLLSVILLLLAGQPRIFFAMANDGLFLPGIASKVHPRFGTPYIITIIGGVICAIAAAVFPIGVLSELTSIGTLLAFFLVNIGVTILRYTAPDVPRRFKVPGGPFLIPLLGAALSLVLLGSASTASIARLFIWMAIGLVVYAFYGRRRSKANNPELRDKIDTPNKEQDSEKFTNDDGEQYRDNANH</sequence>
<protein>
    <submittedName>
        <fullName evidence="1">6613_t:CDS:1</fullName>
    </submittedName>
</protein>
<reference evidence="1" key="1">
    <citation type="submission" date="2021-06" db="EMBL/GenBank/DDBJ databases">
        <authorList>
            <person name="Kallberg Y."/>
            <person name="Tangrot J."/>
            <person name="Rosling A."/>
        </authorList>
    </citation>
    <scope>NUCLEOTIDE SEQUENCE</scope>
    <source>
        <strain evidence="1">AU212A</strain>
    </source>
</reference>
<dbReference type="Proteomes" id="UP000789860">
    <property type="component" value="Unassembled WGS sequence"/>
</dbReference>
<gene>
    <name evidence="1" type="ORF">SCALOS_LOCUS931</name>
</gene>
<accession>A0ACA9K119</accession>
<organism evidence="1 2">
    <name type="scientific">Scutellospora calospora</name>
    <dbReference type="NCBI Taxonomy" id="85575"/>
    <lineage>
        <taxon>Eukaryota</taxon>
        <taxon>Fungi</taxon>
        <taxon>Fungi incertae sedis</taxon>
        <taxon>Mucoromycota</taxon>
        <taxon>Glomeromycotina</taxon>
        <taxon>Glomeromycetes</taxon>
        <taxon>Diversisporales</taxon>
        <taxon>Gigasporaceae</taxon>
        <taxon>Scutellospora</taxon>
    </lineage>
</organism>
<evidence type="ECO:0000313" key="2">
    <source>
        <dbReference type="Proteomes" id="UP000789860"/>
    </source>
</evidence>
<name>A0ACA9K119_9GLOM</name>
<comment type="caution">
    <text evidence="1">The sequence shown here is derived from an EMBL/GenBank/DDBJ whole genome shotgun (WGS) entry which is preliminary data.</text>
</comment>
<dbReference type="EMBL" id="CAJVPM010000511">
    <property type="protein sequence ID" value="CAG8446064.1"/>
    <property type="molecule type" value="Genomic_DNA"/>
</dbReference>
<proteinExistence type="predicted"/>
<keyword evidence="2" id="KW-1185">Reference proteome</keyword>
<evidence type="ECO:0000313" key="1">
    <source>
        <dbReference type="EMBL" id="CAG8446064.1"/>
    </source>
</evidence>